<evidence type="ECO:0000256" key="10">
    <source>
        <dbReference type="ARBA" id="ARBA00023209"/>
    </source>
</evidence>
<keyword evidence="10" id="KW-0594">Phospholipid biosynthesis</keyword>
<comment type="caution">
    <text evidence="15">The sequence shown here is derived from an EMBL/GenBank/DDBJ whole genome shotgun (WGS) entry which is preliminary data.</text>
</comment>
<feature type="domain" description="PLD phosphodiesterase" evidence="14">
    <location>
        <begin position="247"/>
        <end position="274"/>
    </location>
</feature>
<feature type="transmembrane region" description="Helical" evidence="13">
    <location>
        <begin position="39"/>
        <end position="57"/>
    </location>
</feature>
<dbReference type="InterPro" id="IPR025202">
    <property type="entry name" value="PLD-like_dom"/>
</dbReference>
<gene>
    <name evidence="15" type="ORF">EDD78_11611</name>
</gene>
<dbReference type="GO" id="GO:0032049">
    <property type="term" value="P:cardiolipin biosynthetic process"/>
    <property type="evidence" value="ECO:0007669"/>
    <property type="project" value="UniProtKB-UniRule"/>
</dbReference>
<dbReference type="AlphaFoldDB" id="A0A9X8UG69"/>
<evidence type="ECO:0000256" key="4">
    <source>
        <dbReference type="ARBA" id="ARBA00022679"/>
    </source>
</evidence>
<dbReference type="InterPro" id="IPR022924">
    <property type="entry name" value="Cardiolipin_synthase"/>
</dbReference>
<dbReference type="EMBL" id="SLUK01000016">
    <property type="protein sequence ID" value="TCL41013.1"/>
    <property type="molecule type" value="Genomic_DNA"/>
</dbReference>
<dbReference type="Pfam" id="PF13396">
    <property type="entry name" value="PLDc_N"/>
    <property type="match status" value="1"/>
</dbReference>
<dbReference type="PROSITE" id="PS50035">
    <property type="entry name" value="PLD"/>
    <property type="match status" value="2"/>
</dbReference>
<evidence type="ECO:0000256" key="5">
    <source>
        <dbReference type="ARBA" id="ARBA00022692"/>
    </source>
</evidence>
<accession>A0A9X8UG69</accession>
<evidence type="ECO:0000256" key="8">
    <source>
        <dbReference type="ARBA" id="ARBA00023098"/>
    </source>
</evidence>
<dbReference type="NCBIfam" id="TIGR04265">
    <property type="entry name" value="bac_cardiolipin"/>
    <property type="match status" value="1"/>
</dbReference>
<evidence type="ECO:0000313" key="15">
    <source>
        <dbReference type="EMBL" id="TCL41013.1"/>
    </source>
</evidence>
<evidence type="ECO:0000256" key="13">
    <source>
        <dbReference type="SAM" id="Phobius"/>
    </source>
</evidence>
<evidence type="ECO:0000259" key="14">
    <source>
        <dbReference type="PROSITE" id="PS50035"/>
    </source>
</evidence>
<dbReference type="Proteomes" id="UP000294682">
    <property type="component" value="Unassembled WGS sequence"/>
</dbReference>
<dbReference type="PANTHER" id="PTHR21248:SF22">
    <property type="entry name" value="PHOSPHOLIPASE D"/>
    <property type="match status" value="1"/>
</dbReference>
<dbReference type="PANTHER" id="PTHR21248">
    <property type="entry name" value="CARDIOLIPIN SYNTHASE"/>
    <property type="match status" value="1"/>
</dbReference>
<evidence type="ECO:0000256" key="6">
    <source>
        <dbReference type="ARBA" id="ARBA00022737"/>
    </source>
</evidence>
<evidence type="ECO:0000256" key="12">
    <source>
        <dbReference type="NCBIfam" id="TIGR04265"/>
    </source>
</evidence>
<sequence>MIKKLLKFLTSRMVIVAVLILLQMAFVVNLVVYLSSASVYVYSLLELVSAASVIWLVSKNENPSYKLAWVILIMAFPIVGIVFYLMFGDKRMSKGLSRKIEGYYKDILPFVEEQSHKGVGRSLGEEDAFLGRQAAYITRISGAPVFQNTSVQYCELGEVKFRYLLEELQKARHFIFLEYFIIEPGKMFGDVLKILQQKVREGVEVRLMYDDLGSIQTVPPGYDKVLASSGIRVCVFNPFRPHVNSVLNYRDHRKICVIDGNVGFTGGINLADEYINAYQKHGHWKDTAVMLKGEAVWNLTLLFMQLWCFSTGDEFDVERYRPTVEAESDGYVQPFGDSPLDSLNVAENAYMQIINGATNYVYITTPYLILDNEMLGALTLAAQSGVDVRIMTPHVPDKWFVHPVTRSFYLPLIKAGVKIYEYSPGFVHAKMFVADDKVAIVGTTNMDYRSFYLHFECGVAFYFSKVVGAVKQDILDTLQRCELITEKKAGARWYVRLGRALLRIFAPLM</sequence>
<keyword evidence="3" id="KW-0444">Lipid biosynthesis</keyword>
<feature type="transmembrane region" description="Helical" evidence="13">
    <location>
        <begin position="12"/>
        <end position="33"/>
    </location>
</feature>
<feature type="transmembrane region" description="Helical" evidence="13">
    <location>
        <begin position="69"/>
        <end position="87"/>
    </location>
</feature>
<evidence type="ECO:0000256" key="3">
    <source>
        <dbReference type="ARBA" id="ARBA00022516"/>
    </source>
</evidence>
<comment type="subcellular location">
    <subcellularLocation>
        <location evidence="1">Cell membrane</location>
        <topology evidence="1">Multi-pass membrane protein</topology>
    </subcellularLocation>
</comment>
<evidence type="ECO:0000256" key="1">
    <source>
        <dbReference type="ARBA" id="ARBA00004651"/>
    </source>
</evidence>
<dbReference type="Gene3D" id="3.30.870.10">
    <property type="entry name" value="Endonuclease Chain A"/>
    <property type="match status" value="2"/>
</dbReference>
<evidence type="ECO:0000313" key="16">
    <source>
        <dbReference type="Proteomes" id="UP000294682"/>
    </source>
</evidence>
<keyword evidence="7 13" id="KW-1133">Transmembrane helix</keyword>
<dbReference type="SUPFAM" id="SSF56024">
    <property type="entry name" value="Phospholipase D/nuclease"/>
    <property type="match status" value="2"/>
</dbReference>
<keyword evidence="9 13" id="KW-0472">Membrane</keyword>
<keyword evidence="16" id="KW-1185">Reference proteome</keyword>
<keyword evidence="4" id="KW-0808">Transferase</keyword>
<dbReference type="GO" id="GO:0008808">
    <property type="term" value="F:cardiolipin synthase activity"/>
    <property type="evidence" value="ECO:0007669"/>
    <property type="project" value="UniProtKB-UniRule"/>
</dbReference>
<keyword evidence="5 13" id="KW-0812">Transmembrane</keyword>
<reference evidence="15 16" key="1">
    <citation type="submission" date="2019-03" db="EMBL/GenBank/DDBJ databases">
        <title>Genomic Encyclopedia of Type Strains, Phase IV (KMG-IV): sequencing the most valuable type-strain genomes for metagenomic binning, comparative biology and taxonomic classification.</title>
        <authorList>
            <person name="Goeker M."/>
        </authorList>
    </citation>
    <scope>NUCLEOTIDE SEQUENCE [LARGE SCALE GENOMIC DNA]</scope>
    <source>
        <strain evidence="15 16">DSM 100433</strain>
    </source>
</reference>
<feature type="domain" description="PLD phosphodiesterase" evidence="14">
    <location>
        <begin position="423"/>
        <end position="450"/>
    </location>
</feature>
<dbReference type="SMART" id="SM00155">
    <property type="entry name" value="PLDc"/>
    <property type="match status" value="2"/>
</dbReference>
<dbReference type="Pfam" id="PF13091">
    <property type="entry name" value="PLDc_2"/>
    <property type="match status" value="2"/>
</dbReference>
<keyword evidence="2" id="KW-1003">Cell membrane</keyword>
<dbReference type="GO" id="GO:0005886">
    <property type="term" value="C:plasma membrane"/>
    <property type="evidence" value="ECO:0007669"/>
    <property type="project" value="UniProtKB-SubCell"/>
</dbReference>
<dbReference type="CDD" id="cd09160">
    <property type="entry name" value="PLDc_SMU_988_like_2"/>
    <property type="match status" value="1"/>
</dbReference>
<keyword evidence="6" id="KW-0677">Repeat</keyword>
<organism evidence="15 16">
    <name type="scientific">Harryflintia acetispora</name>
    <dbReference type="NCBI Taxonomy" id="1849041"/>
    <lineage>
        <taxon>Bacteria</taxon>
        <taxon>Bacillati</taxon>
        <taxon>Bacillota</taxon>
        <taxon>Clostridia</taxon>
        <taxon>Eubacteriales</taxon>
        <taxon>Oscillospiraceae</taxon>
        <taxon>Harryflintia</taxon>
    </lineage>
</organism>
<proteinExistence type="predicted"/>
<dbReference type="CDD" id="cd09154">
    <property type="entry name" value="PLDc_SMU_988_like_1"/>
    <property type="match status" value="1"/>
</dbReference>
<keyword evidence="11" id="KW-1208">Phospholipid metabolism</keyword>
<evidence type="ECO:0000256" key="7">
    <source>
        <dbReference type="ARBA" id="ARBA00022989"/>
    </source>
</evidence>
<dbReference type="EC" id="2.7.8.-" evidence="12"/>
<evidence type="ECO:0000256" key="9">
    <source>
        <dbReference type="ARBA" id="ARBA00023136"/>
    </source>
</evidence>
<keyword evidence="8" id="KW-0443">Lipid metabolism</keyword>
<dbReference type="InterPro" id="IPR027379">
    <property type="entry name" value="CLS_N"/>
</dbReference>
<name>A0A9X8UG69_9FIRM</name>
<evidence type="ECO:0000256" key="2">
    <source>
        <dbReference type="ARBA" id="ARBA00022475"/>
    </source>
</evidence>
<dbReference type="InterPro" id="IPR001736">
    <property type="entry name" value="PLipase_D/transphosphatidylase"/>
</dbReference>
<protein>
    <recommendedName>
        <fullName evidence="12">Cardiolipin synthase</fullName>
        <ecNumber evidence="12">2.7.8.-</ecNumber>
    </recommendedName>
</protein>
<evidence type="ECO:0000256" key="11">
    <source>
        <dbReference type="ARBA" id="ARBA00023264"/>
    </source>
</evidence>